<dbReference type="InterPro" id="IPR009078">
    <property type="entry name" value="Ferritin-like_SF"/>
</dbReference>
<dbReference type="InterPro" id="IPR008331">
    <property type="entry name" value="Ferritin_DPS_dom"/>
</dbReference>
<dbReference type="AlphaFoldDB" id="A0A386PNZ7"/>
<organism evidence="4 5">
    <name type="scientific">Borrelia turcica IST7</name>
    <dbReference type="NCBI Taxonomy" id="1104446"/>
    <lineage>
        <taxon>Bacteria</taxon>
        <taxon>Pseudomonadati</taxon>
        <taxon>Spirochaetota</taxon>
        <taxon>Spirochaetia</taxon>
        <taxon>Spirochaetales</taxon>
        <taxon>Borreliaceae</taxon>
        <taxon>Borrelia</taxon>
    </lineage>
</organism>
<proteinExistence type="inferred from homology"/>
<dbReference type="PIRSF" id="PIRSF005900">
    <property type="entry name" value="Dps"/>
    <property type="match status" value="1"/>
</dbReference>
<dbReference type="SUPFAM" id="SSF47240">
    <property type="entry name" value="Ferritin-like"/>
    <property type="match status" value="1"/>
</dbReference>
<dbReference type="RefSeq" id="WP_120104460.1">
    <property type="nucleotide sequence ID" value="NZ_CP028884.1"/>
</dbReference>
<evidence type="ECO:0000256" key="1">
    <source>
        <dbReference type="ARBA" id="ARBA00009497"/>
    </source>
</evidence>
<gene>
    <name evidence="4" type="ORF">DB313_03615</name>
</gene>
<dbReference type="EMBL" id="CP028884">
    <property type="protein sequence ID" value="AYE36540.1"/>
    <property type="molecule type" value="Genomic_DNA"/>
</dbReference>
<dbReference type="GO" id="GO:0008199">
    <property type="term" value="F:ferric iron binding"/>
    <property type="evidence" value="ECO:0007669"/>
    <property type="project" value="InterPro"/>
</dbReference>
<dbReference type="OrthoDB" id="9797023at2"/>
<dbReference type="Proteomes" id="UP000275571">
    <property type="component" value="Chromosome"/>
</dbReference>
<evidence type="ECO:0000259" key="3">
    <source>
        <dbReference type="Pfam" id="PF00210"/>
    </source>
</evidence>
<accession>A0A386PNZ7</accession>
<dbReference type="Pfam" id="PF00210">
    <property type="entry name" value="Ferritin"/>
    <property type="match status" value="1"/>
</dbReference>
<dbReference type="PANTHER" id="PTHR42932:SF1">
    <property type="entry name" value="GENERAL STRESS PROTEIN 20U"/>
    <property type="match status" value="1"/>
</dbReference>
<dbReference type="KEGG" id="btur:DB313_03615"/>
<dbReference type="PRINTS" id="PR01346">
    <property type="entry name" value="HELNAPAPROT"/>
</dbReference>
<sequence length="193" mass="22403">MLNHLDYLKKDDSDKINLKLQELLSGLHVFYSNLRGIHWNIKDVNFFVIHKKTQKLYEYIAEVIDVLAERSRALGYDSEFRYSEFAKSSFIKELGMESTSDFVLSVNSIVRDLSHILKNIFETRGIVDDASDYGTANVLDDIMVALEKYLWMYKSLVNHCECPCHEGKKSDLCEDKDSCECPCHEDECCKDKH</sequence>
<reference evidence="4 5" key="1">
    <citation type="journal article" date="2018" name="Infect. Genet. Evol.">
        <title>Genome-wide analysis of Borrelia turcica and 'Candidatus Borrelia tachyglossi' shows relapsing fever-like genomes with unique genomic links to Lyme disease Borrelia.</title>
        <authorList>
            <person name="Gofton A.W."/>
            <person name="Margos G."/>
            <person name="Fingerle V."/>
            <person name="Hepner S."/>
            <person name="Loh S.M."/>
            <person name="Ryan U."/>
            <person name="Irwin P."/>
            <person name="Oskam C.L."/>
        </authorList>
    </citation>
    <scope>NUCLEOTIDE SEQUENCE [LARGE SCALE GENOMIC DNA]</scope>
    <source>
        <strain evidence="4 5">IST7</strain>
    </source>
</reference>
<comment type="similarity">
    <text evidence="1 2">Belongs to the Dps family.</text>
</comment>
<dbReference type="InterPro" id="IPR002177">
    <property type="entry name" value="DPS_DNA-bd"/>
</dbReference>
<evidence type="ECO:0000313" key="4">
    <source>
        <dbReference type="EMBL" id="AYE36540.1"/>
    </source>
</evidence>
<dbReference type="Gene3D" id="1.20.1260.10">
    <property type="match status" value="1"/>
</dbReference>
<keyword evidence="5" id="KW-1185">Reference proteome</keyword>
<name>A0A386PNZ7_9SPIR</name>
<protein>
    <submittedName>
        <fullName evidence="4">DNA starvation/stationary phase protection protein</fullName>
    </submittedName>
</protein>
<dbReference type="InterPro" id="IPR012347">
    <property type="entry name" value="Ferritin-like"/>
</dbReference>
<evidence type="ECO:0000256" key="2">
    <source>
        <dbReference type="RuleBase" id="RU003875"/>
    </source>
</evidence>
<dbReference type="PANTHER" id="PTHR42932">
    <property type="entry name" value="GENERAL STRESS PROTEIN 20U"/>
    <property type="match status" value="1"/>
</dbReference>
<evidence type="ECO:0000313" key="5">
    <source>
        <dbReference type="Proteomes" id="UP000275571"/>
    </source>
</evidence>
<feature type="domain" description="Ferritin/DPS" evidence="3">
    <location>
        <begin position="19"/>
        <end position="161"/>
    </location>
</feature>
<dbReference type="CDD" id="cd01043">
    <property type="entry name" value="DPS"/>
    <property type="match status" value="1"/>
</dbReference>